<comment type="subunit">
    <text evidence="7">Homohexamer; trimer of dimers.</text>
</comment>
<dbReference type="InterPro" id="IPR036522">
    <property type="entry name" value="MoaC_sf"/>
</dbReference>
<dbReference type="GO" id="GO:0061799">
    <property type="term" value="F:cyclic pyranopterin monophosphate synthase activity"/>
    <property type="evidence" value="ECO:0007669"/>
    <property type="project" value="UniProtKB-UniRule"/>
</dbReference>
<evidence type="ECO:0000256" key="5">
    <source>
        <dbReference type="ARBA" id="ARBA00023239"/>
    </source>
</evidence>
<dbReference type="AlphaFoldDB" id="A0A292YCY5"/>
<comment type="similarity">
    <text evidence="7">Belongs to the MoaC family.</text>
</comment>
<keyword evidence="4 7" id="KW-0501">Molybdenum cofactor biosynthesis</keyword>
<comment type="caution">
    <text evidence="9">The sequence shown here is derived from an EMBL/GenBank/DDBJ whole genome shotgun (WGS) entry which is preliminary data.</text>
</comment>
<comment type="catalytic activity">
    <reaction evidence="1 7">
        <text>(8S)-3',8-cyclo-7,8-dihydroguanosine 5'-triphosphate = cyclic pyranopterin phosphate + diphosphate</text>
        <dbReference type="Rhea" id="RHEA:49580"/>
        <dbReference type="ChEBI" id="CHEBI:33019"/>
        <dbReference type="ChEBI" id="CHEBI:59648"/>
        <dbReference type="ChEBI" id="CHEBI:131766"/>
        <dbReference type="EC" id="4.6.1.17"/>
    </reaction>
</comment>
<evidence type="ECO:0000256" key="7">
    <source>
        <dbReference type="HAMAP-Rule" id="MF_01224"/>
    </source>
</evidence>
<evidence type="ECO:0000313" key="9">
    <source>
        <dbReference type="EMBL" id="GAX87867.1"/>
    </source>
</evidence>
<dbReference type="OrthoDB" id="9794429at2"/>
<evidence type="ECO:0000313" key="10">
    <source>
        <dbReference type="Proteomes" id="UP000217944"/>
    </source>
</evidence>
<dbReference type="EC" id="4.6.1.17" evidence="3 7"/>
<sequence length="157" mass="17106">MKLTHINEKHNPKMVDVGEKAVTKRIAVASGEIHMQKSTKKAILEEKTKKGAVLQTAIVAAIMGGKKTSELIPMCHNILIDGIDVDVEEIENGFKLIVTAKTTSKTGIEMEALTAVSIGLLTIYDMAKAIDRSMEITNIHLDYKAGGKSGEFRRDGK</sequence>
<dbReference type="InterPro" id="IPR047594">
    <property type="entry name" value="MoaC_bact/euk"/>
</dbReference>
<name>A0A292YCY5_9BACT</name>
<dbReference type="UniPathway" id="UPA00344"/>
<evidence type="ECO:0000256" key="6">
    <source>
        <dbReference type="ARBA" id="ARBA00055087"/>
    </source>
</evidence>
<evidence type="ECO:0000256" key="4">
    <source>
        <dbReference type="ARBA" id="ARBA00023150"/>
    </source>
</evidence>
<comment type="function">
    <text evidence="6 7">Catalyzes the conversion of (8S)-3',8-cyclo-7,8-dihydroguanosine 5'-triphosphate to cyclic pyranopterin monophosphate (cPMP).</text>
</comment>
<organism evidence="9 10">
    <name type="scientific">Lebetimonas natsushimae</name>
    <dbReference type="NCBI Taxonomy" id="1936991"/>
    <lineage>
        <taxon>Bacteria</taxon>
        <taxon>Pseudomonadati</taxon>
        <taxon>Campylobacterota</taxon>
        <taxon>Epsilonproteobacteria</taxon>
        <taxon>Nautiliales</taxon>
        <taxon>Nautiliaceae</taxon>
        <taxon>Lebetimonas</taxon>
    </lineage>
</organism>
<accession>A0A292YCY5</accession>
<reference evidence="9 10" key="1">
    <citation type="journal article" date="2017" name="Syst. Appl. Microbiol.">
        <title>Lebetimonas natsushimae sp. nov., a novel strictly anaerobic, moderately thermophilic chemoautotroph isolated from a deep-sea hydrothermal vent polychaete nest in the Mid-Okinawa Trough.</title>
        <authorList>
            <person name="Nagata R."/>
            <person name="Takaki Y."/>
            <person name="Tame A."/>
            <person name="Nunoura T."/>
            <person name="Muto H."/>
            <person name="Mino S."/>
            <person name="Sawayama S."/>
            <person name="Takai K."/>
            <person name="Nakagawa S."/>
        </authorList>
    </citation>
    <scope>NUCLEOTIDE SEQUENCE [LARGE SCALE GENOMIC DNA]</scope>
    <source>
        <strain evidence="9 10">HS1857</strain>
    </source>
</reference>
<dbReference type="CDD" id="cd01420">
    <property type="entry name" value="MoaC_PE"/>
    <property type="match status" value="1"/>
</dbReference>
<dbReference type="NCBIfam" id="TIGR00581">
    <property type="entry name" value="moaC"/>
    <property type="match status" value="1"/>
</dbReference>
<dbReference type="HAMAP" id="MF_01224_B">
    <property type="entry name" value="MoaC_B"/>
    <property type="match status" value="1"/>
</dbReference>
<evidence type="ECO:0000256" key="3">
    <source>
        <dbReference type="ARBA" id="ARBA00012575"/>
    </source>
</evidence>
<feature type="active site" evidence="7">
    <location>
        <position position="125"/>
    </location>
</feature>
<evidence type="ECO:0000259" key="8">
    <source>
        <dbReference type="Pfam" id="PF01967"/>
    </source>
</evidence>
<gene>
    <name evidence="7" type="primary">moaC</name>
    <name evidence="9" type="ORF">LNAT_P1164</name>
</gene>
<dbReference type="RefSeq" id="WP_096259373.1">
    <property type="nucleotide sequence ID" value="NZ_BDME01000002.1"/>
</dbReference>
<keyword evidence="10" id="KW-1185">Reference proteome</keyword>
<dbReference type="InterPro" id="IPR023045">
    <property type="entry name" value="MoaC"/>
</dbReference>
<evidence type="ECO:0000256" key="1">
    <source>
        <dbReference type="ARBA" id="ARBA00001637"/>
    </source>
</evidence>
<protein>
    <recommendedName>
        <fullName evidence="3 7">Cyclic pyranopterin monophosphate synthase</fullName>
        <ecNumber evidence="3 7">4.6.1.17</ecNumber>
    </recommendedName>
    <alternativeName>
        <fullName evidence="7">Molybdenum cofactor biosynthesis protein C</fullName>
    </alternativeName>
</protein>
<dbReference type="Pfam" id="PF01967">
    <property type="entry name" value="MoaC"/>
    <property type="match status" value="1"/>
</dbReference>
<dbReference type="EMBL" id="BDME01000002">
    <property type="protein sequence ID" value="GAX87867.1"/>
    <property type="molecule type" value="Genomic_DNA"/>
</dbReference>
<feature type="binding site" evidence="7">
    <location>
        <begin position="74"/>
        <end position="76"/>
    </location>
    <ligand>
        <name>substrate</name>
    </ligand>
</feature>
<comment type="pathway">
    <text evidence="2 7">Cofactor biosynthesis; molybdopterin biosynthesis.</text>
</comment>
<proteinExistence type="inferred from homology"/>
<dbReference type="InterPro" id="IPR002820">
    <property type="entry name" value="Mopterin_CF_biosynth-C_dom"/>
</dbReference>
<dbReference type="Proteomes" id="UP000217944">
    <property type="component" value="Unassembled WGS sequence"/>
</dbReference>
<dbReference type="NCBIfam" id="NF006870">
    <property type="entry name" value="PRK09364.1"/>
    <property type="match status" value="1"/>
</dbReference>
<dbReference type="GO" id="GO:0006777">
    <property type="term" value="P:Mo-molybdopterin cofactor biosynthetic process"/>
    <property type="evidence" value="ECO:0007669"/>
    <property type="project" value="UniProtKB-UniRule"/>
</dbReference>
<dbReference type="Gene3D" id="3.30.70.640">
    <property type="entry name" value="Molybdopterin cofactor biosynthesis C (MoaC) domain"/>
    <property type="match status" value="1"/>
</dbReference>
<evidence type="ECO:0000256" key="2">
    <source>
        <dbReference type="ARBA" id="ARBA00005046"/>
    </source>
</evidence>
<feature type="binding site" evidence="7">
    <location>
        <begin position="110"/>
        <end position="111"/>
    </location>
    <ligand>
        <name>substrate</name>
    </ligand>
</feature>
<keyword evidence="5 7" id="KW-0456">Lyase</keyword>
<feature type="domain" description="Molybdopterin cofactor biosynthesis C (MoaC)" evidence="8">
    <location>
        <begin position="14"/>
        <end position="147"/>
    </location>
</feature>
<dbReference type="SUPFAM" id="SSF55040">
    <property type="entry name" value="Molybdenum cofactor biosynthesis protein C, MoaC"/>
    <property type="match status" value="1"/>
</dbReference>